<dbReference type="EMBL" id="FNMV01000013">
    <property type="protein sequence ID" value="SDX65762.1"/>
    <property type="molecule type" value="Genomic_DNA"/>
</dbReference>
<accession>A0A1H3DGZ9</accession>
<feature type="compositionally biased region" description="Basic and acidic residues" evidence="1">
    <location>
        <begin position="142"/>
        <end position="155"/>
    </location>
</feature>
<evidence type="ECO:0000313" key="2">
    <source>
        <dbReference type="EMBL" id="SDX65762.1"/>
    </source>
</evidence>
<reference evidence="3" key="1">
    <citation type="submission" date="2016-10" db="EMBL/GenBank/DDBJ databases">
        <authorList>
            <person name="Varghese N."/>
            <person name="Submissions S."/>
        </authorList>
    </citation>
    <scope>NUCLEOTIDE SEQUENCE [LARGE SCALE GENOMIC DNA]</scope>
    <source>
        <strain evidence="3">DSM 15718</strain>
    </source>
</reference>
<proteinExistence type="predicted"/>
<dbReference type="Proteomes" id="UP000198569">
    <property type="component" value="Unassembled WGS sequence"/>
</dbReference>
<sequence>MMTNNDIFKKLRVALMLRDDQIVEILELVDFRITKSELGAFFRDEKHENYMECGDQVLRNFLNALVIHLRGTKENPKNPNDVLAKHKAQIPAKEGAKERPEFKAKPRDEEKSRGDQSPSKSKSATKKPSKKQYPKGNAKVQVVEKVKYNFGKDKK</sequence>
<feature type="compositionally biased region" description="Basic residues" evidence="1">
    <location>
        <begin position="123"/>
        <end position="133"/>
    </location>
</feature>
<dbReference type="PANTHER" id="PTHR37805">
    <property type="entry name" value="CYTOPLASMIC PROTEIN-RELATED"/>
    <property type="match status" value="1"/>
</dbReference>
<gene>
    <name evidence="2" type="ORF">SAMN05444338_1139</name>
</gene>
<dbReference type="InterPro" id="IPR009921">
    <property type="entry name" value="YehS-like"/>
</dbReference>
<organism evidence="2 3">
    <name type="scientific">Flavobacterium degerlachei</name>
    <dbReference type="NCBI Taxonomy" id="229203"/>
    <lineage>
        <taxon>Bacteria</taxon>
        <taxon>Pseudomonadati</taxon>
        <taxon>Bacteroidota</taxon>
        <taxon>Flavobacteriia</taxon>
        <taxon>Flavobacteriales</taxon>
        <taxon>Flavobacteriaceae</taxon>
        <taxon>Flavobacterium</taxon>
    </lineage>
</organism>
<feature type="region of interest" description="Disordered" evidence="1">
    <location>
        <begin position="72"/>
        <end position="155"/>
    </location>
</feature>
<dbReference type="Pfam" id="PF07308">
    <property type="entry name" value="DUF1456"/>
    <property type="match status" value="1"/>
</dbReference>
<name>A0A1H3DGZ9_9FLAO</name>
<keyword evidence="3" id="KW-1185">Reference proteome</keyword>
<evidence type="ECO:0000313" key="3">
    <source>
        <dbReference type="Proteomes" id="UP000198569"/>
    </source>
</evidence>
<dbReference type="AlphaFoldDB" id="A0A1H3DGZ9"/>
<protein>
    <submittedName>
        <fullName evidence="2">Uncharacterized protein</fullName>
    </submittedName>
</protein>
<feature type="compositionally biased region" description="Basic and acidic residues" evidence="1">
    <location>
        <begin position="94"/>
        <end position="114"/>
    </location>
</feature>
<dbReference type="PANTHER" id="PTHR37805:SF1">
    <property type="entry name" value="CYTOPLASMIC PROTEIN"/>
    <property type="match status" value="1"/>
</dbReference>
<evidence type="ECO:0000256" key="1">
    <source>
        <dbReference type="SAM" id="MobiDB-lite"/>
    </source>
</evidence>
<dbReference type="STRING" id="229203.SAMN05444338_1139"/>